<dbReference type="GO" id="GO:0030527">
    <property type="term" value="F:structural constituent of chromatin"/>
    <property type="evidence" value="ECO:0007669"/>
    <property type="project" value="InterPro"/>
</dbReference>
<evidence type="ECO:0000256" key="5">
    <source>
        <dbReference type="ARBA" id="ARBA00023242"/>
    </source>
</evidence>
<dbReference type="InterPro" id="IPR036390">
    <property type="entry name" value="WH_DNA-bd_sf"/>
</dbReference>
<dbReference type="GO" id="GO:0003690">
    <property type="term" value="F:double-stranded DNA binding"/>
    <property type="evidence" value="ECO:0007669"/>
    <property type="project" value="TreeGrafter"/>
</dbReference>
<feature type="compositionally biased region" description="Low complexity" evidence="7">
    <location>
        <begin position="86"/>
        <end position="103"/>
    </location>
</feature>
<dbReference type="InterPro" id="IPR036388">
    <property type="entry name" value="WH-like_DNA-bd_sf"/>
</dbReference>
<dbReference type="PROSITE" id="PS51504">
    <property type="entry name" value="H15"/>
    <property type="match status" value="1"/>
</dbReference>
<dbReference type="InterPro" id="IPR005819">
    <property type="entry name" value="H1/H5"/>
</dbReference>
<proteinExistence type="inferred from homology"/>
<dbReference type="GO" id="GO:0000786">
    <property type="term" value="C:nucleosome"/>
    <property type="evidence" value="ECO:0007669"/>
    <property type="project" value="InterPro"/>
</dbReference>
<comment type="similarity">
    <text evidence="6">Belongs to the histone H1/H5 family.</text>
</comment>
<keyword evidence="4 6" id="KW-0238">DNA-binding</keyword>
<organism evidence="9 10">
    <name type="scientific">Escallonia herrerae</name>
    <dbReference type="NCBI Taxonomy" id="1293975"/>
    <lineage>
        <taxon>Eukaryota</taxon>
        <taxon>Viridiplantae</taxon>
        <taxon>Streptophyta</taxon>
        <taxon>Embryophyta</taxon>
        <taxon>Tracheophyta</taxon>
        <taxon>Spermatophyta</taxon>
        <taxon>Magnoliopsida</taxon>
        <taxon>eudicotyledons</taxon>
        <taxon>Gunneridae</taxon>
        <taxon>Pentapetalae</taxon>
        <taxon>asterids</taxon>
        <taxon>campanulids</taxon>
        <taxon>Escalloniales</taxon>
        <taxon>Escalloniaceae</taxon>
        <taxon>Escallonia</taxon>
    </lineage>
</organism>
<dbReference type="GO" id="GO:0005634">
    <property type="term" value="C:nucleus"/>
    <property type="evidence" value="ECO:0007669"/>
    <property type="project" value="UniProtKB-SubCell"/>
</dbReference>
<dbReference type="GO" id="GO:0030261">
    <property type="term" value="P:chromosome condensation"/>
    <property type="evidence" value="ECO:0007669"/>
    <property type="project" value="TreeGrafter"/>
</dbReference>
<feature type="compositionally biased region" description="Basic residues" evidence="7">
    <location>
        <begin position="131"/>
        <end position="148"/>
    </location>
</feature>
<evidence type="ECO:0000256" key="6">
    <source>
        <dbReference type="RuleBase" id="RU003894"/>
    </source>
</evidence>
<dbReference type="PANTHER" id="PTHR11467">
    <property type="entry name" value="HISTONE H1"/>
    <property type="match status" value="1"/>
</dbReference>
<feature type="compositionally biased region" description="Low complexity" evidence="7">
    <location>
        <begin position="1"/>
        <end position="14"/>
    </location>
</feature>
<evidence type="ECO:0000256" key="4">
    <source>
        <dbReference type="ARBA" id="ARBA00023125"/>
    </source>
</evidence>
<comment type="subcellular location">
    <subcellularLocation>
        <location evidence="2">Chromosome</location>
    </subcellularLocation>
    <subcellularLocation>
        <location evidence="1 6">Nucleus</location>
    </subcellularLocation>
</comment>
<accession>A0AA89BID1</accession>
<sequence>MVSQVASKKAASGPKKPRAHPPYVEMIEEAIVALKERTGSSQYAIGKFIEEEQKDHLPSNFKKLLLVQLKKLVASGKLTKVKNSFKISPAASAKPSPTAAGKKAPTKKTVAEKQKTGGAAKAKKAAATPVKAKRVAPKPAVKKPKKVAKTAAVTSPAKKKAVAKAKKVPAKKVVKKVKSIKSPVKKAAVKKGKK</sequence>
<dbReference type="GO" id="GO:0031492">
    <property type="term" value="F:nucleosomal DNA binding"/>
    <property type="evidence" value="ECO:0007669"/>
    <property type="project" value="TreeGrafter"/>
</dbReference>
<evidence type="ECO:0000313" key="10">
    <source>
        <dbReference type="Proteomes" id="UP001188597"/>
    </source>
</evidence>
<comment type="caution">
    <text evidence="9">The sequence shown here is derived from an EMBL/GenBank/DDBJ whole genome shotgun (WGS) entry which is preliminary data.</text>
</comment>
<evidence type="ECO:0000313" key="9">
    <source>
        <dbReference type="EMBL" id="KAK3043470.1"/>
    </source>
</evidence>
<dbReference type="PANTHER" id="PTHR11467:SF172">
    <property type="entry name" value="HISTONE H1-LIKE"/>
    <property type="match status" value="1"/>
</dbReference>
<evidence type="ECO:0000256" key="3">
    <source>
        <dbReference type="ARBA" id="ARBA00022454"/>
    </source>
</evidence>
<evidence type="ECO:0000256" key="2">
    <source>
        <dbReference type="ARBA" id="ARBA00004286"/>
    </source>
</evidence>
<evidence type="ECO:0000259" key="8">
    <source>
        <dbReference type="PROSITE" id="PS51504"/>
    </source>
</evidence>
<gene>
    <name evidence="9" type="ORF">RJ639_002049</name>
</gene>
<dbReference type="InterPro" id="IPR005818">
    <property type="entry name" value="Histone_H1/H5_H15"/>
</dbReference>
<name>A0AA89BID1_9ASTE</name>
<keyword evidence="10" id="KW-1185">Reference proteome</keyword>
<dbReference type="Pfam" id="PF00538">
    <property type="entry name" value="Linker_histone"/>
    <property type="match status" value="1"/>
</dbReference>
<dbReference type="EMBL" id="JAVXUP010000006">
    <property type="protein sequence ID" value="KAK3043470.1"/>
    <property type="molecule type" value="Genomic_DNA"/>
</dbReference>
<feature type="compositionally biased region" description="Basic residues" evidence="7">
    <location>
        <begin position="157"/>
        <end position="167"/>
    </location>
</feature>
<dbReference type="SMART" id="SM00526">
    <property type="entry name" value="H15"/>
    <property type="match status" value="1"/>
</dbReference>
<evidence type="ECO:0000256" key="1">
    <source>
        <dbReference type="ARBA" id="ARBA00004123"/>
    </source>
</evidence>
<reference evidence="9" key="1">
    <citation type="submission" date="2022-12" db="EMBL/GenBank/DDBJ databases">
        <title>Draft genome assemblies for two species of Escallonia (Escalloniales).</title>
        <authorList>
            <person name="Chanderbali A."/>
            <person name="Dervinis C."/>
            <person name="Anghel I."/>
            <person name="Soltis D."/>
            <person name="Soltis P."/>
            <person name="Zapata F."/>
        </authorList>
    </citation>
    <scope>NUCLEOTIDE SEQUENCE</scope>
    <source>
        <strain evidence="9">UCBG64.0493</strain>
        <tissue evidence="9">Leaf</tissue>
    </source>
</reference>
<feature type="domain" description="H15" evidence="8">
    <location>
        <begin position="19"/>
        <end position="89"/>
    </location>
</feature>
<feature type="region of interest" description="Disordered" evidence="7">
    <location>
        <begin position="84"/>
        <end position="167"/>
    </location>
</feature>
<dbReference type="GO" id="GO:0045910">
    <property type="term" value="P:negative regulation of DNA recombination"/>
    <property type="evidence" value="ECO:0007669"/>
    <property type="project" value="TreeGrafter"/>
</dbReference>
<feature type="compositionally biased region" description="Low complexity" evidence="7">
    <location>
        <begin position="116"/>
        <end position="130"/>
    </location>
</feature>
<evidence type="ECO:0000256" key="7">
    <source>
        <dbReference type="SAM" id="MobiDB-lite"/>
    </source>
</evidence>
<dbReference type="AlphaFoldDB" id="A0AA89BID1"/>
<feature type="region of interest" description="Disordered" evidence="7">
    <location>
        <begin position="1"/>
        <end position="22"/>
    </location>
</feature>
<keyword evidence="3 6" id="KW-0158">Chromosome</keyword>
<keyword evidence="5 6" id="KW-0539">Nucleus</keyword>
<dbReference type="SUPFAM" id="SSF46785">
    <property type="entry name" value="Winged helix' DNA-binding domain"/>
    <property type="match status" value="1"/>
</dbReference>
<dbReference type="Proteomes" id="UP001188597">
    <property type="component" value="Unassembled WGS sequence"/>
</dbReference>
<dbReference type="Gene3D" id="1.10.10.10">
    <property type="entry name" value="Winged helix-like DNA-binding domain superfamily/Winged helix DNA-binding domain"/>
    <property type="match status" value="1"/>
</dbReference>
<dbReference type="GO" id="GO:0006334">
    <property type="term" value="P:nucleosome assembly"/>
    <property type="evidence" value="ECO:0007669"/>
    <property type="project" value="InterPro"/>
</dbReference>
<dbReference type="CDD" id="cd00073">
    <property type="entry name" value="H15"/>
    <property type="match status" value="1"/>
</dbReference>
<protein>
    <recommendedName>
        <fullName evidence="8">H15 domain-containing protein</fullName>
    </recommendedName>
</protein>
<dbReference type="PRINTS" id="PR00624">
    <property type="entry name" value="HISTONEH5"/>
</dbReference>